<dbReference type="Pfam" id="PF05990">
    <property type="entry name" value="DUF900"/>
    <property type="match status" value="1"/>
</dbReference>
<keyword evidence="2" id="KW-1185">Reference proteome</keyword>
<dbReference type="InterPro" id="IPR029058">
    <property type="entry name" value="AB_hydrolase_fold"/>
</dbReference>
<reference evidence="1 2" key="1">
    <citation type="submission" date="2021-08" db="EMBL/GenBank/DDBJ databases">
        <title>Bactericidal Effect of Pseudomonas oryziphila sp. nov., a novel Pseudomonas Species Against Xanthomonas oryzae Reduces Disease Severity of Bacterial Leaf Streak of Rice.</title>
        <authorList>
            <person name="Yang R."/>
            <person name="Li S."/>
            <person name="Li Y."/>
            <person name="Yan Y."/>
            <person name="Fang Y."/>
            <person name="Zou L."/>
            <person name="Chen G."/>
        </authorList>
    </citation>
    <scope>NUCLEOTIDE SEQUENCE [LARGE SCALE GENOMIC DNA]</scope>
    <source>
        <strain evidence="1 2">DSM 17497</strain>
    </source>
</reference>
<evidence type="ECO:0000313" key="2">
    <source>
        <dbReference type="Proteomes" id="UP000825591"/>
    </source>
</evidence>
<proteinExistence type="predicted"/>
<organism evidence="1 2">
    <name type="scientific">Pseudomonas mosselii</name>
    <dbReference type="NCBI Taxonomy" id="78327"/>
    <lineage>
        <taxon>Bacteria</taxon>
        <taxon>Pseudomonadati</taxon>
        <taxon>Pseudomonadota</taxon>
        <taxon>Gammaproteobacteria</taxon>
        <taxon>Pseudomonadales</taxon>
        <taxon>Pseudomonadaceae</taxon>
        <taxon>Pseudomonas</taxon>
    </lineage>
</organism>
<dbReference type="RefSeq" id="WP_028692011.1">
    <property type="nucleotide sequence ID" value="NZ_CP081966.1"/>
</dbReference>
<dbReference type="PROSITE" id="PS51257">
    <property type="entry name" value="PROKAR_LIPOPROTEIN"/>
    <property type="match status" value="1"/>
</dbReference>
<sequence>MACRIFKVGAMAVWAIGLIGCQTATWEHEPRKSYPPLGAVLSQTILAAGNDKDGAMYVAGAVAGFTKSFQPAKYKVVRVRYATDRRALANTSDEIYGGEPGAMSYGSCYVSIPSIHKIGELESPSWLKWEFTEDPEKHVVMLYSQRESTNTFFEGVTSEIERGTERSALIFVHGYNVSFEEAARRTAQMADDLQFSGVSAFFSWPSRAKYKAYTVDERNIEWAELDIKNFLRDFMEKTSATHIYLVAHSMGTRGLTRALAALSSERPELAQKVRGIILAAPDIDAEVFKRDIAPKLVSPGRSFTLYASSNDKALMASKMIHGYSRAGESGKGIVVLDGMDTIDASSVDTDLVGHSYFGDARTIISDMHYLVRGTTPPNKRSGLESVGIPPDRYWYIKP</sequence>
<accession>A0ABX9ATP5</accession>
<evidence type="ECO:0000313" key="1">
    <source>
        <dbReference type="EMBL" id="QZP24451.1"/>
    </source>
</evidence>
<dbReference type="PANTHER" id="PTHR36513:SF1">
    <property type="entry name" value="TRANSMEMBRANE PROTEIN"/>
    <property type="match status" value="1"/>
</dbReference>
<protein>
    <submittedName>
        <fullName evidence="1">Alpha/beta hydrolase</fullName>
    </submittedName>
</protein>
<gene>
    <name evidence="1" type="ORF">K5H97_16550</name>
</gene>
<dbReference type="InterPro" id="IPR010297">
    <property type="entry name" value="DUF900_hydrolase"/>
</dbReference>
<dbReference type="SUPFAM" id="SSF53474">
    <property type="entry name" value="alpha/beta-Hydrolases"/>
    <property type="match status" value="1"/>
</dbReference>
<dbReference type="Proteomes" id="UP000825591">
    <property type="component" value="Chromosome"/>
</dbReference>
<keyword evidence="1" id="KW-0378">Hydrolase</keyword>
<dbReference type="Gene3D" id="3.40.50.1820">
    <property type="entry name" value="alpha/beta hydrolase"/>
    <property type="match status" value="1"/>
</dbReference>
<dbReference type="GO" id="GO:0016787">
    <property type="term" value="F:hydrolase activity"/>
    <property type="evidence" value="ECO:0007669"/>
    <property type="project" value="UniProtKB-KW"/>
</dbReference>
<dbReference type="EMBL" id="CP081966">
    <property type="protein sequence ID" value="QZP24451.1"/>
    <property type="molecule type" value="Genomic_DNA"/>
</dbReference>
<dbReference type="PANTHER" id="PTHR36513">
    <property type="entry name" value="ABC TRANSMEMBRANE TYPE-1 DOMAIN-CONTAINING PROTEIN"/>
    <property type="match status" value="1"/>
</dbReference>
<name>A0ABX9ATP5_9PSED</name>